<evidence type="ECO:0000313" key="1">
    <source>
        <dbReference type="EMBL" id="TMQ71100.1"/>
    </source>
</evidence>
<dbReference type="Proteomes" id="UP000319771">
    <property type="component" value="Unassembled WGS sequence"/>
</dbReference>
<accession>A0A538U5D0</accession>
<protein>
    <submittedName>
        <fullName evidence="1">Uncharacterized protein</fullName>
    </submittedName>
</protein>
<comment type="caution">
    <text evidence="1">The sequence shown here is derived from an EMBL/GenBank/DDBJ whole genome shotgun (WGS) entry which is preliminary data.</text>
</comment>
<gene>
    <name evidence="1" type="ORF">E6K81_10975</name>
</gene>
<name>A0A538U5D0_UNCEI</name>
<dbReference type="EMBL" id="VBPB01000185">
    <property type="protein sequence ID" value="TMQ71100.1"/>
    <property type="molecule type" value="Genomic_DNA"/>
</dbReference>
<dbReference type="AlphaFoldDB" id="A0A538U5D0"/>
<evidence type="ECO:0000313" key="2">
    <source>
        <dbReference type="Proteomes" id="UP000319771"/>
    </source>
</evidence>
<feature type="non-terminal residue" evidence="1">
    <location>
        <position position="176"/>
    </location>
</feature>
<dbReference type="InterPro" id="IPR013783">
    <property type="entry name" value="Ig-like_fold"/>
</dbReference>
<reference evidence="1 2" key="1">
    <citation type="journal article" date="2019" name="Nat. Microbiol.">
        <title>Mediterranean grassland soil C-N compound turnover is dependent on rainfall and depth, and is mediated by genomically divergent microorganisms.</title>
        <authorList>
            <person name="Diamond S."/>
            <person name="Andeer P.F."/>
            <person name="Li Z."/>
            <person name="Crits-Christoph A."/>
            <person name="Burstein D."/>
            <person name="Anantharaman K."/>
            <person name="Lane K.R."/>
            <person name="Thomas B.C."/>
            <person name="Pan C."/>
            <person name="Northen T.R."/>
            <person name="Banfield J.F."/>
        </authorList>
    </citation>
    <scope>NUCLEOTIDE SEQUENCE [LARGE SCALE GENOMIC DNA]</scope>
    <source>
        <strain evidence="1">WS_11</strain>
    </source>
</reference>
<proteinExistence type="predicted"/>
<organism evidence="1 2">
    <name type="scientific">Eiseniibacteriota bacterium</name>
    <dbReference type="NCBI Taxonomy" id="2212470"/>
    <lineage>
        <taxon>Bacteria</taxon>
        <taxon>Candidatus Eiseniibacteriota</taxon>
    </lineage>
</organism>
<sequence length="176" mass="18591">MYSNGPRWVTVSPTAATIAPHTATTVDVAFDATALDVGGHDAELVVLSNDPVESMLVVPIDLQVADVAAVIDVDPNTLNLDRRANWVTAYLELPAPGDLGGVVMSTLRLNRASSADPTQHSIGDEDHDGVADMTLKFDQDGLAPTLEEGDQVAVVMTGELPGNHRLLGTSTIRVIR</sequence>
<dbReference type="Gene3D" id="2.60.40.10">
    <property type="entry name" value="Immunoglobulins"/>
    <property type="match status" value="1"/>
</dbReference>